<organism evidence="2 3">
    <name type="scientific">Piloderma croceum (strain F 1598)</name>
    <dbReference type="NCBI Taxonomy" id="765440"/>
    <lineage>
        <taxon>Eukaryota</taxon>
        <taxon>Fungi</taxon>
        <taxon>Dikarya</taxon>
        <taxon>Basidiomycota</taxon>
        <taxon>Agaricomycotina</taxon>
        <taxon>Agaricomycetes</taxon>
        <taxon>Agaricomycetidae</taxon>
        <taxon>Atheliales</taxon>
        <taxon>Atheliaceae</taxon>
        <taxon>Piloderma</taxon>
    </lineage>
</organism>
<dbReference type="AlphaFoldDB" id="A0A0C3FAC9"/>
<evidence type="ECO:0000313" key="3">
    <source>
        <dbReference type="Proteomes" id="UP000054166"/>
    </source>
</evidence>
<sequence length="103" mass="11984">MGRCMKWTSRDILGVSEPFEEKLSKRRFDLSAIGQCLEVIKLKVSDWDFTVVNAKVSDQLEHRKVTVNRHQRAGTPQENRGVFKLKDDGVHPTHSLHPRYRLQ</sequence>
<feature type="region of interest" description="Disordered" evidence="1">
    <location>
        <begin position="69"/>
        <end position="103"/>
    </location>
</feature>
<name>A0A0C3FAC9_PILCF</name>
<keyword evidence="3" id="KW-1185">Reference proteome</keyword>
<reference evidence="2 3" key="1">
    <citation type="submission" date="2014-04" db="EMBL/GenBank/DDBJ databases">
        <authorList>
            <consortium name="DOE Joint Genome Institute"/>
            <person name="Kuo A."/>
            <person name="Tarkka M."/>
            <person name="Buscot F."/>
            <person name="Kohler A."/>
            <person name="Nagy L.G."/>
            <person name="Floudas D."/>
            <person name="Copeland A."/>
            <person name="Barry K.W."/>
            <person name="Cichocki N."/>
            <person name="Veneault-Fourrey C."/>
            <person name="LaButti K."/>
            <person name="Lindquist E.A."/>
            <person name="Lipzen A."/>
            <person name="Lundell T."/>
            <person name="Morin E."/>
            <person name="Murat C."/>
            <person name="Sun H."/>
            <person name="Tunlid A."/>
            <person name="Henrissat B."/>
            <person name="Grigoriev I.V."/>
            <person name="Hibbett D.S."/>
            <person name="Martin F."/>
            <person name="Nordberg H.P."/>
            <person name="Cantor M.N."/>
            <person name="Hua S.X."/>
        </authorList>
    </citation>
    <scope>NUCLEOTIDE SEQUENCE [LARGE SCALE GENOMIC DNA]</scope>
    <source>
        <strain evidence="2 3">F 1598</strain>
    </source>
</reference>
<proteinExistence type="predicted"/>
<evidence type="ECO:0000313" key="2">
    <source>
        <dbReference type="EMBL" id="KIM76869.1"/>
    </source>
</evidence>
<dbReference type="HOGENOM" id="CLU_2264743_0_0_1"/>
<dbReference type="InParanoid" id="A0A0C3FAC9"/>
<dbReference type="Proteomes" id="UP000054166">
    <property type="component" value="Unassembled WGS sequence"/>
</dbReference>
<protein>
    <submittedName>
        <fullName evidence="2">Uncharacterized protein</fullName>
    </submittedName>
</protein>
<feature type="compositionally biased region" description="Basic residues" evidence="1">
    <location>
        <begin position="94"/>
        <end position="103"/>
    </location>
</feature>
<accession>A0A0C3FAC9</accession>
<reference evidence="3" key="2">
    <citation type="submission" date="2015-01" db="EMBL/GenBank/DDBJ databases">
        <title>Evolutionary Origins and Diversification of the Mycorrhizal Mutualists.</title>
        <authorList>
            <consortium name="DOE Joint Genome Institute"/>
            <consortium name="Mycorrhizal Genomics Consortium"/>
            <person name="Kohler A."/>
            <person name="Kuo A."/>
            <person name="Nagy L.G."/>
            <person name="Floudas D."/>
            <person name="Copeland A."/>
            <person name="Barry K.W."/>
            <person name="Cichocki N."/>
            <person name="Veneault-Fourrey C."/>
            <person name="LaButti K."/>
            <person name="Lindquist E.A."/>
            <person name="Lipzen A."/>
            <person name="Lundell T."/>
            <person name="Morin E."/>
            <person name="Murat C."/>
            <person name="Riley R."/>
            <person name="Ohm R."/>
            <person name="Sun H."/>
            <person name="Tunlid A."/>
            <person name="Henrissat B."/>
            <person name="Grigoriev I.V."/>
            <person name="Hibbett D.S."/>
            <person name="Martin F."/>
        </authorList>
    </citation>
    <scope>NUCLEOTIDE SEQUENCE [LARGE SCALE GENOMIC DNA]</scope>
    <source>
        <strain evidence="3">F 1598</strain>
    </source>
</reference>
<dbReference type="EMBL" id="KN833030">
    <property type="protein sequence ID" value="KIM76869.1"/>
    <property type="molecule type" value="Genomic_DNA"/>
</dbReference>
<evidence type="ECO:0000256" key="1">
    <source>
        <dbReference type="SAM" id="MobiDB-lite"/>
    </source>
</evidence>
<gene>
    <name evidence="2" type="ORF">PILCRDRAFT_825855</name>
</gene>